<dbReference type="PANTHER" id="PTHR43534">
    <property type="entry name" value="MIND SUPERFAMILY P-LOOP ATPASE CONTAINING AN INSERTED FERREDOXIN DOMAIN"/>
    <property type="match status" value="1"/>
</dbReference>
<name>A0A4R2EBT8_9BACT</name>
<organism evidence="5 6">
    <name type="scientific">Acetobacteroides hydrogenigenes</name>
    <dbReference type="NCBI Taxonomy" id="979970"/>
    <lineage>
        <taxon>Bacteria</taxon>
        <taxon>Pseudomonadati</taxon>
        <taxon>Bacteroidota</taxon>
        <taxon>Bacteroidia</taxon>
        <taxon>Bacteroidales</taxon>
        <taxon>Rikenellaceae</taxon>
        <taxon>Acetobacteroides</taxon>
    </lineage>
</organism>
<feature type="domain" description="4Fe-4S ferredoxin-type" evidence="4">
    <location>
        <begin position="88"/>
        <end position="117"/>
    </location>
</feature>
<feature type="domain" description="4Fe-4S ferredoxin-type" evidence="4">
    <location>
        <begin position="59"/>
        <end position="87"/>
    </location>
</feature>
<dbReference type="InterPro" id="IPR002586">
    <property type="entry name" value="CobQ/CobB/MinD/ParA_Nub-bd_dom"/>
</dbReference>
<dbReference type="SUPFAM" id="SSF52540">
    <property type="entry name" value="P-loop containing nucleoside triphosphate hydrolases"/>
    <property type="match status" value="1"/>
</dbReference>
<dbReference type="InterPro" id="IPR017896">
    <property type="entry name" value="4Fe4S_Fe-S-bd"/>
</dbReference>
<evidence type="ECO:0000313" key="5">
    <source>
        <dbReference type="EMBL" id="TCN65337.1"/>
    </source>
</evidence>
<dbReference type="GO" id="GO:0051536">
    <property type="term" value="F:iron-sulfur cluster binding"/>
    <property type="evidence" value="ECO:0007669"/>
    <property type="project" value="UniProtKB-KW"/>
</dbReference>
<dbReference type="AlphaFoldDB" id="A0A4R2EBT8"/>
<gene>
    <name evidence="5" type="ORF">CLV25_11116</name>
</gene>
<protein>
    <submittedName>
        <fullName evidence="5">MinD superfamily P-loop ATPase</fullName>
    </submittedName>
</protein>
<keyword evidence="3" id="KW-0411">Iron-sulfur</keyword>
<dbReference type="RefSeq" id="WP_131839722.1">
    <property type="nucleotide sequence ID" value="NZ_SLWB01000011.1"/>
</dbReference>
<dbReference type="Gene3D" id="3.30.70.20">
    <property type="match status" value="1"/>
</dbReference>
<dbReference type="EMBL" id="SLWB01000011">
    <property type="protein sequence ID" value="TCN65337.1"/>
    <property type="molecule type" value="Genomic_DNA"/>
</dbReference>
<evidence type="ECO:0000313" key="6">
    <source>
        <dbReference type="Proteomes" id="UP000294830"/>
    </source>
</evidence>
<evidence type="ECO:0000259" key="4">
    <source>
        <dbReference type="PROSITE" id="PS51379"/>
    </source>
</evidence>
<evidence type="ECO:0000256" key="1">
    <source>
        <dbReference type="ARBA" id="ARBA00022723"/>
    </source>
</evidence>
<evidence type="ECO:0000256" key="2">
    <source>
        <dbReference type="ARBA" id="ARBA00023004"/>
    </source>
</evidence>
<keyword evidence="6" id="KW-1185">Reference proteome</keyword>
<dbReference type="PANTHER" id="PTHR43534:SF1">
    <property type="entry name" value="4FE-4S CLUSTER CONTAINING PARA FAMILY ATPASE PROTEIN"/>
    <property type="match status" value="1"/>
</dbReference>
<dbReference type="OrthoDB" id="9798098at2"/>
<dbReference type="Proteomes" id="UP000294830">
    <property type="component" value="Unassembled WGS sequence"/>
</dbReference>
<reference evidence="5 6" key="1">
    <citation type="submission" date="2019-03" db="EMBL/GenBank/DDBJ databases">
        <title>Genomic Encyclopedia of Archaeal and Bacterial Type Strains, Phase II (KMG-II): from individual species to whole genera.</title>
        <authorList>
            <person name="Goeker M."/>
        </authorList>
    </citation>
    <scope>NUCLEOTIDE SEQUENCE [LARGE SCALE GENOMIC DNA]</scope>
    <source>
        <strain evidence="5 6">RL-C</strain>
    </source>
</reference>
<comment type="caution">
    <text evidence="5">The sequence shown here is derived from an EMBL/GenBank/DDBJ whole genome shotgun (WGS) entry which is preliminary data.</text>
</comment>
<dbReference type="Pfam" id="PF01656">
    <property type="entry name" value="CbiA"/>
    <property type="match status" value="1"/>
</dbReference>
<dbReference type="Gene3D" id="3.40.50.300">
    <property type="entry name" value="P-loop containing nucleotide triphosphate hydrolases"/>
    <property type="match status" value="1"/>
</dbReference>
<proteinExistence type="predicted"/>
<dbReference type="Pfam" id="PF00037">
    <property type="entry name" value="Fer4"/>
    <property type="match status" value="2"/>
</dbReference>
<dbReference type="PROSITE" id="PS00198">
    <property type="entry name" value="4FE4S_FER_1"/>
    <property type="match status" value="1"/>
</dbReference>
<keyword evidence="2" id="KW-0408">Iron</keyword>
<dbReference type="GO" id="GO:0046872">
    <property type="term" value="F:metal ion binding"/>
    <property type="evidence" value="ECO:0007669"/>
    <property type="project" value="UniProtKB-KW"/>
</dbReference>
<dbReference type="InterPro" id="IPR017900">
    <property type="entry name" value="4Fe4S_Fe_S_CS"/>
</dbReference>
<accession>A0A4R2EBT8</accession>
<sequence>MTEITILSGKGGTGKTSLSAAFATIHSNLVVADCDVDAANLHLILQPQNQLEANFVTGHKAIIDYGKCTSCGLCVGYCRFDALAFQGNRVVVSETSCDGCKLCSRVCPSRAITMEPSNKSRWYAGSYRNGLMVHARLAPGEENSGKLVNVVREHAKKVAQEQGVETIIIDGPPGTGCPVISSVTGVKKAVIVTEPTNSGFHDMKRILELTANFKVKSYVVINKYDLNDELAVAIEQWCASAGIPVIGKIPFSPLVVQAMVSCKSITEFAPDSEVSHEIVNIWNQINTTEA</sequence>
<keyword evidence="1" id="KW-0479">Metal-binding</keyword>
<dbReference type="InterPro" id="IPR027417">
    <property type="entry name" value="P-loop_NTPase"/>
</dbReference>
<dbReference type="CDD" id="cd03110">
    <property type="entry name" value="SIMIBI_bact_arch"/>
    <property type="match status" value="1"/>
</dbReference>
<dbReference type="PROSITE" id="PS51379">
    <property type="entry name" value="4FE4S_FER_2"/>
    <property type="match status" value="2"/>
</dbReference>
<evidence type="ECO:0000256" key="3">
    <source>
        <dbReference type="ARBA" id="ARBA00023014"/>
    </source>
</evidence>